<dbReference type="AlphaFoldDB" id="A0A7J0BMX3"/>
<reference evidence="1 2" key="1">
    <citation type="submission" date="2020-05" db="EMBL/GenBank/DDBJ databases">
        <title>Draft genome sequence of Desulfovibrio sp. strain HN2T.</title>
        <authorList>
            <person name="Ueno A."/>
            <person name="Tamazawa S."/>
            <person name="Tamamura S."/>
            <person name="Murakami T."/>
            <person name="Kiyama T."/>
            <person name="Inomata H."/>
            <person name="Amano Y."/>
            <person name="Miyakawa K."/>
            <person name="Tamaki H."/>
            <person name="Naganuma T."/>
            <person name="Kaneko K."/>
        </authorList>
    </citation>
    <scope>NUCLEOTIDE SEQUENCE [LARGE SCALE GENOMIC DNA]</scope>
    <source>
        <strain evidence="1 2">HN2</strain>
    </source>
</reference>
<proteinExistence type="predicted"/>
<gene>
    <name evidence="1" type="ORF">DSM101010T_27490</name>
</gene>
<name>A0A7J0BMX3_9BACT</name>
<evidence type="ECO:0000313" key="1">
    <source>
        <dbReference type="EMBL" id="GFM34384.1"/>
    </source>
</evidence>
<comment type="caution">
    <text evidence="1">The sequence shown here is derived from an EMBL/GenBank/DDBJ whole genome shotgun (WGS) entry which is preliminary data.</text>
</comment>
<accession>A0A7J0BMX3</accession>
<sequence>MKSESSGLLEQFEMLERMRQELGEARMQEVTDMNLRHAMIAEYKLIAGSSLQLLNMLERYGFIYKLTEEDLDSYQRILMQIAQSGCRCQEFVEQSHSIDQEALLASIPAEESRAN</sequence>
<organism evidence="1 2">
    <name type="scientific">Desulfovibrio subterraneus</name>
    <dbReference type="NCBI Taxonomy" id="2718620"/>
    <lineage>
        <taxon>Bacteria</taxon>
        <taxon>Pseudomonadati</taxon>
        <taxon>Thermodesulfobacteriota</taxon>
        <taxon>Desulfovibrionia</taxon>
        <taxon>Desulfovibrionales</taxon>
        <taxon>Desulfovibrionaceae</taxon>
        <taxon>Desulfovibrio</taxon>
    </lineage>
</organism>
<dbReference type="RefSeq" id="WP_174405980.1">
    <property type="nucleotide sequence ID" value="NZ_BLVO01000013.1"/>
</dbReference>
<evidence type="ECO:0000313" key="2">
    <source>
        <dbReference type="Proteomes" id="UP000503840"/>
    </source>
</evidence>
<dbReference type="Proteomes" id="UP000503840">
    <property type="component" value="Unassembled WGS sequence"/>
</dbReference>
<protein>
    <submittedName>
        <fullName evidence="1">Uncharacterized protein</fullName>
    </submittedName>
</protein>
<keyword evidence="2" id="KW-1185">Reference proteome</keyword>
<dbReference type="EMBL" id="BLVO01000013">
    <property type="protein sequence ID" value="GFM34384.1"/>
    <property type="molecule type" value="Genomic_DNA"/>
</dbReference>